<reference evidence="3" key="1">
    <citation type="submission" date="2022-11" db="UniProtKB">
        <authorList>
            <consortium name="WormBaseParasite"/>
        </authorList>
    </citation>
    <scope>IDENTIFICATION</scope>
</reference>
<feature type="compositionally biased region" description="Polar residues" evidence="1">
    <location>
        <begin position="77"/>
        <end position="87"/>
    </location>
</feature>
<dbReference type="AlphaFoldDB" id="A0A915CN88"/>
<dbReference type="Proteomes" id="UP000887574">
    <property type="component" value="Unplaced"/>
</dbReference>
<feature type="region of interest" description="Disordered" evidence="1">
    <location>
        <begin position="45"/>
        <end position="93"/>
    </location>
</feature>
<feature type="compositionally biased region" description="Polar residues" evidence="1">
    <location>
        <begin position="18"/>
        <end position="28"/>
    </location>
</feature>
<evidence type="ECO:0000256" key="1">
    <source>
        <dbReference type="SAM" id="MobiDB-lite"/>
    </source>
</evidence>
<protein>
    <submittedName>
        <fullName evidence="3">Uncharacterized protein</fullName>
    </submittedName>
</protein>
<evidence type="ECO:0000313" key="3">
    <source>
        <dbReference type="WBParaSite" id="jg10434"/>
    </source>
</evidence>
<sequence>MAFSSASSTITSSNQQSHASFINTNNNNYTSLQPSARITNSQQWKAPDVGNMPPNLHWSPPPPLTIQHSQPGKKVLQLSSPTNYTPTPTVPLQKRRKNRVDLEDTAIHSPSSPSKSFVNSFAGVEECEGCICERPAAMIICRRCGSELYGHVQRVCQVHPKRINLMDHKECSFCRSIHLSEIHAPVTNGKT</sequence>
<accession>A0A915CN88</accession>
<feature type="compositionally biased region" description="Low complexity" evidence="1">
    <location>
        <begin position="1"/>
        <end position="17"/>
    </location>
</feature>
<proteinExistence type="predicted"/>
<keyword evidence="2" id="KW-1185">Reference proteome</keyword>
<name>A0A915CN88_9BILA</name>
<evidence type="ECO:0000313" key="2">
    <source>
        <dbReference type="Proteomes" id="UP000887574"/>
    </source>
</evidence>
<organism evidence="2 3">
    <name type="scientific">Ditylenchus dipsaci</name>
    <dbReference type="NCBI Taxonomy" id="166011"/>
    <lineage>
        <taxon>Eukaryota</taxon>
        <taxon>Metazoa</taxon>
        <taxon>Ecdysozoa</taxon>
        <taxon>Nematoda</taxon>
        <taxon>Chromadorea</taxon>
        <taxon>Rhabditida</taxon>
        <taxon>Tylenchina</taxon>
        <taxon>Tylenchomorpha</taxon>
        <taxon>Sphaerularioidea</taxon>
        <taxon>Anguinidae</taxon>
        <taxon>Anguininae</taxon>
        <taxon>Ditylenchus</taxon>
    </lineage>
</organism>
<feature type="region of interest" description="Disordered" evidence="1">
    <location>
        <begin position="1"/>
        <end position="28"/>
    </location>
</feature>
<dbReference type="WBParaSite" id="jg10434">
    <property type="protein sequence ID" value="jg10434"/>
    <property type="gene ID" value="jg10434"/>
</dbReference>